<dbReference type="GO" id="GO:0006355">
    <property type="term" value="P:regulation of DNA-templated transcription"/>
    <property type="evidence" value="ECO:0007669"/>
    <property type="project" value="InterPro"/>
</dbReference>
<evidence type="ECO:0000313" key="5">
    <source>
        <dbReference type="EMBL" id="RSE22457.1"/>
    </source>
</evidence>
<dbReference type="Pfam" id="PF00486">
    <property type="entry name" value="Trans_reg_C"/>
    <property type="match status" value="1"/>
</dbReference>
<comment type="caution">
    <text evidence="5">The sequence shown here is derived from an EMBL/GenBank/DDBJ whole genome shotgun (WGS) entry which is preliminary data.</text>
</comment>
<feature type="transmembrane region" description="Helical" evidence="3">
    <location>
        <begin position="180"/>
        <end position="199"/>
    </location>
</feature>
<protein>
    <recommendedName>
        <fullName evidence="4">OmpR/PhoB-type domain-containing protein</fullName>
    </recommendedName>
</protein>
<dbReference type="InterPro" id="IPR016032">
    <property type="entry name" value="Sig_transdc_resp-reg_C-effctor"/>
</dbReference>
<sequence>MIIKDRLMNNNGTFIINDKVMFTPDSNSLCPVAGNASPVVLHTPSSQCLLILLLHNNEVVSQKFLFEEIWEKNGVLVTANTLYQNIALIRKALKTAGMEEEVIKTIPKQGVKISAKVMFTPFETANERLPEESDDNTAVPEPLPSANKNLQIFQVESEITNGRSANSPSSGLSRLFYNKFLGLILPTALCLLFLSYLYFLQNKDLDGKDFIDDYMDIGKIGNCQVYSSYHATEISKVKFATMAKLSGLTCQPGDLVWLTFNRLYGMSTIQKCDKPITDSKAVCANYLYQEGADNEN</sequence>
<dbReference type="Proteomes" id="UP000275331">
    <property type="component" value="Unassembled WGS sequence"/>
</dbReference>
<dbReference type="SUPFAM" id="SSF46894">
    <property type="entry name" value="C-terminal effector domain of the bipartite response regulators"/>
    <property type="match status" value="1"/>
</dbReference>
<gene>
    <name evidence="5" type="ORF">EGT71_20475</name>
</gene>
<name>A0A3R9EZ75_9ENTR</name>
<dbReference type="InterPro" id="IPR001867">
    <property type="entry name" value="OmpR/PhoB-type_DNA-bd"/>
</dbReference>
<dbReference type="PROSITE" id="PS51755">
    <property type="entry name" value="OMPR_PHOB"/>
    <property type="match status" value="1"/>
</dbReference>
<dbReference type="InterPro" id="IPR036388">
    <property type="entry name" value="WH-like_DNA-bd_sf"/>
</dbReference>
<keyword evidence="3" id="KW-1133">Transmembrane helix</keyword>
<organism evidence="5 6">
    <name type="scientific">Atlantibacter subterraneus</name>
    <dbReference type="NCBI Taxonomy" id="255519"/>
    <lineage>
        <taxon>Bacteria</taxon>
        <taxon>Pseudomonadati</taxon>
        <taxon>Pseudomonadota</taxon>
        <taxon>Gammaproteobacteria</taxon>
        <taxon>Enterobacterales</taxon>
        <taxon>Enterobacteriaceae</taxon>
        <taxon>Atlantibacter</taxon>
    </lineage>
</organism>
<keyword evidence="1 2" id="KW-0238">DNA-binding</keyword>
<feature type="DNA-binding region" description="OmpR/PhoB-type" evidence="2">
    <location>
        <begin position="11"/>
        <end position="115"/>
    </location>
</feature>
<dbReference type="SMART" id="SM00862">
    <property type="entry name" value="Trans_reg_C"/>
    <property type="match status" value="1"/>
</dbReference>
<dbReference type="GO" id="GO:0003677">
    <property type="term" value="F:DNA binding"/>
    <property type="evidence" value="ECO:0007669"/>
    <property type="project" value="UniProtKB-UniRule"/>
</dbReference>
<evidence type="ECO:0000256" key="1">
    <source>
        <dbReference type="ARBA" id="ARBA00023125"/>
    </source>
</evidence>
<dbReference type="EMBL" id="RHXB01000017">
    <property type="protein sequence ID" value="RSE22457.1"/>
    <property type="molecule type" value="Genomic_DNA"/>
</dbReference>
<proteinExistence type="predicted"/>
<evidence type="ECO:0000313" key="6">
    <source>
        <dbReference type="Proteomes" id="UP000275331"/>
    </source>
</evidence>
<dbReference type="AlphaFoldDB" id="A0A3R9EZ75"/>
<keyword evidence="3" id="KW-0812">Transmembrane</keyword>
<reference evidence="5 6" key="1">
    <citation type="submission" date="2018-10" db="EMBL/GenBank/DDBJ databases">
        <title>Transmission dynamics of multidrug resistant bacteria on intensive care unit surfaces.</title>
        <authorList>
            <person name="D'Souza A.W."/>
            <person name="Potter R.F."/>
            <person name="Wallace M."/>
            <person name="Shupe A."/>
            <person name="Patel S."/>
            <person name="Sun S."/>
            <person name="Gul D."/>
            <person name="Kwon J.H."/>
            <person name="Andleeb S."/>
            <person name="Burnham C.-A.D."/>
            <person name="Dantas G."/>
        </authorList>
    </citation>
    <scope>NUCLEOTIDE SEQUENCE [LARGE SCALE GENOMIC DNA]</scope>
    <source>
        <strain evidence="5 6">AS_373</strain>
    </source>
</reference>
<dbReference type="GO" id="GO:0000160">
    <property type="term" value="P:phosphorelay signal transduction system"/>
    <property type="evidence" value="ECO:0007669"/>
    <property type="project" value="InterPro"/>
</dbReference>
<feature type="domain" description="OmpR/PhoB-type" evidence="4">
    <location>
        <begin position="11"/>
        <end position="115"/>
    </location>
</feature>
<evidence type="ECO:0000256" key="3">
    <source>
        <dbReference type="SAM" id="Phobius"/>
    </source>
</evidence>
<keyword evidence="3" id="KW-0472">Membrane</keyword>
<dbReference type="Gene3D" id="1.10.10.10">
    <property type="entry name" value="Winged helix-like DNA-binding domain superfamily/Winged helix DNA-binding domain"/>
    <property type="match status" value="1"/>
</dbReference>
<evidence type="ECO:0000256" key="2">
    <source>
        <dbReference type="PROSITE-ProRule" id="PRU01091"/>
    </source>
</evidence>
<accession>A0A3R9EZ75</accession>
<dbReference type="OrthoDB" id="7003224at2"/>
<evidence type="ECO:0000259" key="4">
    <source>
        <dbReference type="PROSITE" id="PS51755"/>
    </source>
</evidence>